<name>A0A9N8W0Y5_9GLOM</name>
<protein>
    <submittedName>
        <fullName evidence="1">5527_t:CDS:1</fullName>
    </submittedName>
</protein>
<dbReference type="EMBL" id="CAJVPY010000363">
    <property type="protein sequence ID" value="CAG8468219.1"/>
    <property type="molecule type" value="Genomic_DNA"/>
</dbReference>
<reference evidence="1" key="1">
    <citation type="submission" date="2021-06" db="EMBL/GenBank/DDBJ databases">
        <authorList>
            <person name="Kallberg Y."/>
            <person name="Tangrot J."/>
            <person name="Rosling A."/>
        </authorList>
    </citation>
    <scope>NUCLEOTIDE SEQUENCE</scope>
    <source>
        <strain evidence="1">MA453B</strain>
    </source>
</reference>
<accession>A0A9N8W0Y5</accession>
<dbReference type="Proteomes" id="UP000789405">
    <property type="component" value="Unassembled WGS sequence"/>
</dbReference>
<evidence type="ECO:0000313" key="1">
    <source>
        <dbReference type="EMBL" id="CAG8468219.1"/>
    </source>
</evidence>
<comment type="caution">
    <text evidence="1">The sequence shown here is derived from an EMBL/GenBank/DDBJ whole genome shotgun (WGS) entry which is preliminary data.</text>
</comment>
<proteinExistence type="predicted"/>
<evidence type="ECO:0000313" key="2">
    <source>
        <dbReference type="Proteomes" id="UP000789405"/>
    </source>
</evidence>
<gene>
    <name evidence="1" type="ORF">DERYTH_LOCUS1330</name>
</gene>
<keyword evidence="2" id="KW-1185">Reference proteome</keyword>
<sequence length="130" mass="15582">MYVRLNTQEFEIPEELSRNSRLDRRSRRIEYYQIKPDIKEAIAKARSLNFLTLRNNNLGSPMQSLPEKKLMNLDRWYYDGEFDFGVVVGVLYERISDKAYNSAENSEHDIIVTLMIMQRIKHIYKLYINK</sequence>
<organism evidence="1 2">
    <name type="scientific">Dentiscutata erythropus</name>
    <dbReference type="NCBI Taxonomy" id="1348616"/>
    <lineage>
        <taxon>Eukaryota</taxon>
        <taxon>Fungi</taxon>
        <taxon>Fungi incertae sedis</taxon>
        <taxon>Mucoromycota</taxon>
        <taxon>Glomeromycotina</taxon>
        <taxon>Glomeromycetes</taxon>
        <taxon>Diversisporales</taxon>
        <taxon>Gigasporaceae</taxon>
        <taxon>Dentiscutata</taxon>
    </lineage>
</organism>
<dbReference type="AlphaFoldDB" id="A0A9N8W0Y5"/>